<dbReference type="PANTHER" id="PTHR14209:SF19">
    <property type="entry name" value="ISOAMYL ACETATE-HYDROLYZING ESTERASE 1 HOMOLOG"/>
    <property type="match status" value="1"/>
</dbReference>
<organism evidence="1 2">
    <name type="scientific">Metabacillus mangrovi</name>
    <dbReference type="NCBI Taxonomy" id="1491830"/>
    <lineage>
        <taxon>Bacteria</taxon>
        <taxon>Bacillati</taxon>
        <taxon>Bacillota</taxon>
        <taxon>Bacilli</taxon>
        <taxon>Bacillales</taxon>
        <taxon>Bacillaceae</taxon>
        <taxon>Metabacillus</taxon>
    </lineage>
</organism>
<keyword evidence="1" id="KW-0378">Hydrolase</keyword>
<dbReference type="PROSITE" id="PS51257">
    <property type="entry name" value="PROKAR_LIPOPROTEIN"/>
    <property type="match status" value="1"/>
</dbReference>
<dbReference type="InterPro" id="IPR036514">
    <property type="entry name" value="SGNH_hydro_sf"/>
</dbReference>
<dbReference type="InterPro" id="IPR045136">
    <property type="entry name" value="Iah1-like"/>
</dbReference>
<protein>
    <submittedName>
        <fullName evidence="1">SGNH/GDSL hydrolase family protein</fullName>
    </submittedName>
</protein>
<sequence length="239" mass="26736">MRKLFVILCLLAAAGCGPNNEYSAVAFGDSNTRGANFPLRDYPENEKWVNLLNLSQQGKVNVYNAGIGGETTEDGRKRFKQDVLDRNPKTVFIMFGTNDAVVLQNGKPRVSKARFKSNLLYFIDEIEKKGGQPVLITCLPIIEGNGQDKLYYSRYERIYYDAGRGARNWHNSYNDIVRSIASSEDVRLIDHWENMVKEAGGSTDSDLMASGLIDPSGNHMTPKGARILYESISESKILK</sequence>
<dbReference type="GO" id="GO:0016787">
    <property type="term" value="F:hydrolase activity"/>
    <property type="evidence" value="ECO:0007669"/>
    <property type="project" value="UniProtKB-KW"/>
</dbReference>
<dbReference type="InterPro" id="IPR001087">
    <property type="entry name" value="GDSL"/>
</dbReference>
<dbReference type="EMBL" id="WMIB01000001">
    <property type="protein sequence ID" value="MTH52507.1"/>
    <property type="molecule type" value="Genomic_DNA"/>
</dbReference>
<gene>
    <name evidence="1" type="ORF">GKZ89_03735</name>
</gene>
<dbReference type="Proteomes" id="UP000434639">
    <property type="component" value="Unassembled WGS sequence"/>
</dbReference>
<dbReference type="SUPFAM" id="SSF52266">
    <property type="entry name" value="SGNH hydrolase"/>
    <property type="match status" value="1"/>
</dbReference>
<keyword evidence="2" id="KW-1185">Reference proteome</keyword>
<dbReference type="PANTHER" id="PTHR14209">
    <property type="entry name" value="ISOAMYL ACETATE-HYDROLYZING ESTERASE 1"/>
    <property type="match status" value="1"/>
</dbReference>
<dbReference type="Gene3D" id="3.40.50.1110">
    <property type="entry name" value="SGNH hydrolase"/>
    <property type="match status" value="1"/>
</dbReference>
<dbReference type="Pfam" id="PF00657">
    <property type="entry name" value="Lipase_GDSL"/>
    <property type="match status" value="1"/>
</dbReference>
<evidence type="ECO:0000313" key="2">
    <source>
        <dbReference type="Proteomes" id="UP000434639"/>
    </source>
</evidence>
<comment type="caution">
    <text evidence="1">The sequence shown here is derived from an EMBL/GenBank/DDBJ whole genome shotgun (WGS) entry which is preliminary data.</text>
</comment>
<dbReference type="AlphaFoldDB" id="A0A7X2S346"/>
<name>A0A7X2S346_9BACI</name>
<proteinExistence type="predicted"/>
<reference evidence="1 2" key="1">
    <citation type="journal article" date="2017" name="Int. J. Syst. Evol. Microbiol.">
        <title>Bacillus mangrovi sp. nov., isolated from a sediment sample from a mangrove forest.</title>
        <authorList>
            <person name="Gupta V."/>
            <person name="Singh P.K."/>
            <person name="Korpole S."/>
            <person name="Tanuku N.R.S."/>
            <person name="Pinnaka A.K."/>
        </authorList>
    </citation>
    <scope>NUCLEOTIDE SEQUENCE [LARGE SCALE GENOMIC DNA]</scope>
    <source>
        <strain evidence="1 2">KCTC 33872</strain>
    </source>
</reference>
<evidence type="ECO:0000313" key="1">
    <source>
        <dbReference type="EMBL" id="MTH52507.1"/>
    </source>
</evidence>
<accession>A0A7X2S346</accession>